<dbReference type="STRING" id="1503961.SAMN05421736_103242"/>
<dbReference type="NCBIfam" id="TIGR00745">
    <property type="entry name" value="apbA_panE"/>
    <property type="match status" value="1"/>
</dbReference>
<dbReference type="SUPFAM" id="SSF51735">
    <property type="entry name" value="NAD(P)-binding Rossmann-fold domains"/>
    <property type="match status" value="1"/>
</dbReference>
<organism evidence="14 15">
    <name type="scientific">Evansella caseinilytica</name>
    <dbReference type="NCBI Taxonomy" id="1503961"/>
    <lineage>
        <taxon>Bacteria</taxon>
        <taxon>Bacillati</taxon>
        <taxon>Bacillota</taxon>
        <taxon>Bacilli</taxon>
        <taxon>Bacillales</taxon>
        <taxon>Bacillaceae</taxon>
        <taxon>Evansella</taxon>
    </lineage>
</organism>
<evidence type="ECO:0000256" key="5">
    <source>
        <dbReference type="ARBA" id="ARBA00019465"/>
    </source>
</evidence>
<dbReference type="GO" id="GO:0008677">
    <property type="term" value="F:2-dehydropantoate 2-reductase activity"/>
    <property type="evidence" value="ECO:0007669"/>
    <property type="project" value="UniProtKB-EC"/>
</dbReference>
<evidence type="ECO:0000256" key="7">
    <source>
        <dbReference type="ARBA" id="ARBA00022857"/>
    </source>
</evidence>
<sequence length="299" mass="33223">MKLAIIGGGAVGLLAAFYLGREHDVTVVTRTAQQRDLLRKNGVCLMKEGQEEGVRLVKAAAFFEKHEYLKHDLWVVALKQTMLPAFFKEWRHCAKLPDMLFVQNGIGHLEEAKKYFRASAILGGVITHGAMKVDGNVVLHRGQGALTVGALGSRSDLICRLLSEDSQFPVREADDLERLLKRKLLTNLVVNPLTALYGERNGELLKRESWRENAYQLFLEGAAALDLGRDEWEQVVRVMEATAGNESSMLQDIKRGKETEVDAITGYLLKQGAKNGVDMPLTAFVHRSIAGLERRGENG</sequence>
<dbReference type="GO" id="GO:0050661">
    <property type="term" value="F:NADP binding"/>
    <property type="evidence" value="ECO:0007669"/>
    <property type="project" value="TreeGrafter"/>
</dbReference>
<dbReference type="SUPFAM" id="SSF48179">
    <property type="entry name" value="6-phosphogluconate dehydrogenase C-terminal domain-like"/>
    <property type="match status" value="1"/>
</dbReference>
<evidence type="ECO:0000259" key="12">
    <source>
        <dbReference type="Pfam" id="PF02558"/>
    </source>
</evidence>
<reference evidence="15" key="1">
    <citation type="submission" date="2016-10" db="EMBL/GenBank/DDBJ databases">
        <authorList>
            <person name="Varghese N."/>
            <person name="Submissions S."/>
        </authorList>
    </citation>
    <scope>NUCLEOTIDE SEQUENCE [LARGE SCALE GENOMIC DNA]</scope>
    <source>
        <strain evidence="15">SP</strain>
    </source>
</reference>
<dbReference type="Gene3D" id="1.10.1040.10">
    <property type="entry name" value="N-(1-d-carboxylethyl)-l-norvaline Dehydrogenase, domain 2"/>
    <property type="match status" value="1"/>
</dbReference>
<dbReference type="PANTHER" id="PTHR43765">
    <property type="entry name" value="2-DEHYDROPANTOATE 2-REDUCTASE-RELATED"/>
    <property type="match status" value="1"/>
</dbReference>
<dbReference type="InterPro" id="IPR013332">
    <property type="entry name" value="KPR_N"/>
</dbReference>
<comment type="function">
    <text evidence="1 11">Catalyzes the NADPH-dependent reduction of ketopantoate into pantoic acid.</text>
</comment>
<dbReference type="InterPro" id="IPR050838">
    <property type="entry name" value="Ketopantoate_reductase"/>
</dbReference>
<dbReference type="UniPathway" id="UPA00028">
    <property type="reaction ID" value="UER00004"/>
</dbReference>
<evidence type="ECO:0000256" key="4">
    <source>
        <dbReference type="ARBA" id="ARBA00013014"/>
    </source>
</evidence>
<dbReference type="GO" id="GO:0005737">
    <property type="term" value="C:cytoplasm"/>
    <property type="evidence" value="ECO:0007669"/>
    <property type="project" value="TreeGrafter"/>
</dbReference>
<evidence type="ECO:0000256" key="2">
    <source>
        <dbReference type="ARBA" id="ARBA00004994"/>
    </source>
</evidence>
<keyword evidence="6 11" id="KW-0566">Pantothenate biosynthesis</keyword>
<protein>
    <recommendedName>
        <fullName evidence="5 11">2-dehydropantoate 2-reductase</fullName>
        <ecNumber evidence="4 11">1.1.1.169</ecNumber>
    </recommendedName>
    <alternativeName>
        <fullName evidence="9 11">Ketopantoate reductase</fullName>
    </alternativeName>
</protein>
<dbReference type="AlphaFoldDB" id="A0A1H3MK10"/>
<evidence type="ECO:0000259" key="13">
    <source>
        <dbReference type="Pfam" id="PF08546"/>
    </source>
</evidence>
<dbReference type="Pfam" id="PF08546">
    <property type="entry name" value="ApbA_C"/>
    <property type="match status" value="1"/>
</dbReference>
<keyword evidence="7 11" id="KW-0521">NADP</keyword>
<comment type="catalytic activity">
    <reaction evidence="10 11">
        <text>(R)-pantoate + NADP(+) = 2-dehydropantoate + NADPH + H(+)</text>
        <dbReference type="Rhea" id="RHEA:16233"/>
        <dbReference type="ChEBI" id="CHEBI:11561"/>
        <dbReference type="ChEBI" id="CHEBI:15378"/>
        <dbReference type="ChEBI" id="CHEBI:15980"/>
        <dbReference type="ChEBI" id="CHEBI:57783"/>
        <dbReference type="ChEBI" id="CHEBI:58349"/>
        <dbReference type="EC" id="1.1.1.169"/>
    </reaction>
</comment>
<dbReference type="InterPro" id="IPR013328">
    <property type="entry name" value="6PGD_dom2"/>
</dbReference>
<dbReference type="GO" id="GO:0015940">
    <property type="term" value="P:pantothenate biosynthetic process"/>
    <property type="evidence" value="ECO:0007669"/>
    <property type="project" value="UniProtKB-UniPathway"/>
</dbReference>
<dbReference type="InterPro" id="IPR036291">
    <property type="entry name" value="NAD(P)-bd_dom_sf"/>
</dbReference>
<evidence type="ECO:0000256" key="11">
    <source>
        <dbReference type="RuleBase" id="RU362068"/>
    </source>
</evidence>
<gene>
    <name evidence="14" type="ORF">SAMN05421736_103242</name>
</gene>
<name>A0A1H3MK10_9BACI</name>
<dbReference type="PANTHER" id="PTHR43765:SF2">
    <property type="entry name" value="2-DEHYDROPANTOATE 2-REDUCTASE"/>
    <property type="match status" value="1"/>
</dbReference>
<evidence type="ECO:0000313" key="14">
    <source>
        <dbReference type="EMBL" id="SDY76469.1"/>
    </source>
</evidence>
<keyword evidence="15" id="KW-1185">Reference proteome</keyword>
<evidence type="ECO:0000256" key="3">
    <source>
        <dbReference type="ARBA" id="ARBA00007870"/>
    </source>
</evidence>
<comment type="pathway">
    <text evidence="2 11">Cofactor biosynthesis; (R)-pantothenate biosynthesis; (R)-pantoate from 3-methyl-2-oxobutanoate: step 2/2.</text>
</comment>
<dbReference type="EMBL" id="FNPI01000003">
    <property type="protein sequence ID" value="SDY76469.1"/>
    <property type="molecule type" value="Genomic_DNA"/>
</dbReference>
<feature type="domain" description="Ketopantoate reductase N-terminal" evidence="12">
    <location>
        <begin position="4"/>
        <end position="151"/>
    </location>
</feature>
<dbReference type="EC" id="1.1.1.169" evidence="4 11"/>
<keyword evidence="8 11" id="KW-0560">Oxidoreductase</keyword>
<evidence type="ECO:0000256" key="6">
    <source>
        <dbReference type="ARBA" id="ARBA00022655"/>
    </source>
</evidence>
<dbReference type="Proteomes" id="UP000198935">
    <property type="component" value="Unassembled WGS sequence"/>
</dbReference>
<evidence type="ECO:0000256" key="10">
    <source>
        <dbReference type="ARBA" id="ARBA00048793"/>
    </source>
</evidence>
<evidence type="ECO:0000256" key="1">
    <source>
        <dbReference type="ARBA" id="ARBA00002919"/>
    </source>
</evidence>
<evidence type="ECO:0000313" key="15">
    <source>
        <dbReference type="Proteomes" id="UP000198935"/>
    </source>
</evidence>
<dbReference type="Pfam" id="PF02558">
    <property type="entry name" value="ApbA"/>
    <property type="match status" value="1"/>
</dbReference>
<proteinExistence type="inferred from homology"/>
<dbReference type="InterPro" id="IPR013752">
    <property type="entry name" value="KPA_reductase"/>
</dbReference>
<accession>A0A1H3MK10</accession>
<evidence type="ECO:0000256" key="9">
    <source>
        <dbReference type="ARBA" id="ARBA00032024"/>
    </source>
</evidence>
<dbReference type="InterPro" id="IPR008927">
    <property type="entry name" value="6-PGluconate_DH-like_C_sf"/>
</dbReference>
<dbReference type="InterPro" id="IPR003710">
    <property type="entry name" value="ApbA"/>
</dbReference>
<comment type="similarity">
    <text evidence="3 11">Belongs to the ketopantoate reductase family.</text>
</comment>
<dbReference type="Gene3D" id="3.40.50.720">
    <property type="entry name" value="NAD(P)-binding Rossmann-like Domain"/>
    <property type="match status" value="1"/>
</dbReference>
<evidence type="ECO:0000256" key="8">
    <source>
        <dbReference type="ARBA" id="ARBA00023002"/>
    </source>
</evidence>
<feature type="domain" description="Ketopantoate reductase C-terminal" evidence="13">
    <location>
        <begin position="177"/>
        <end position="292"/>
    </location>
</feature>